<evidence type="ECO:0000256" key="8">
    <source>
        <dbReference type="ARBA" id="ARBA00034617"/>
    </source>
</evidence>
<dbReference type="CDD" id="cd17932">
    <property type="entry name" value="DEXQc_UvrD"/>
    <property type="match status" value="1"/>
</dbReference>
<evidence type="ECO:0000256" key="11">
    <source>
        <dbReference type="SAM" id="MobiDB-lite"/>
    </source>
</evidence>
<comment type="catalytic activity">
    <reaction evidence="8">
        <text>Couples ATP hydrolysis with the unwinding of duplex DNA by translocating in the 3'-5' direction.</text>
        <dbReference type="EC" id="5.6.2.4"/>
    </reaction>
</comment>
<reference evidence="15 16" key="1">
    <citation type="submission" date="2017-06" db="EMBL/GenBank/DDBJ databases">
        <title>Azoarcus sp. TSNA42 complete genome sequence.</title>
        <authorList>
            <person name="Woo J.-H."/>
            <person name="Kim H.-S."/>
        </authorList>
    </citation>
    <scope>NUCLEOTIDE SEQUENCE [LARGE SCALE GENOMIC DNA]</scope>
    <source>
        <strain evidence="15 16">TSNA42</strain>
    </source>
</reference>
<evidence type="ECO:0000256" key="5">
    <source>
        <dbReference type="ARBA" id="ARBA00022840"/>
    </source>
</evidence>
<dbReference type="Pfam" id="PF00271">
    <property type="entry name" value="Helicase_C"/>
    <property type="match status" value="1"/>
</dbReference>
<dbReference type="InterPro" id="IPR012337">
    <property type="entry name" value="RNaseH-like_sf"/>
</dbReference>
<dbReference type="InterPro" id="IPR011545">
    <property type="entry name" value="DEAD/DEAH_box_helicase_dom"/>
</dbReference>
<dbReference type="PROSITE" id="PS51192">
    <property type="entry name" value="HELICASE_ATP_BIND_1"/>
    <property type="match status" value="1"/>
</dbReference>
<dbReference type="PANTHER" id="PTHR13710">
    <property type="entry name" value="DNA HELICASE RECQ FAMILY MEMBER"/>
    <property type="match status" value="1"/>
</dbReference>
<dbReference type="PANTHER" id="PTHR13710:SF105">
    <property type="entry name" value="ATP-DEPENDENT DNA HELICASE Q1"/>
    <property type="match status" value="1"/>
</dbReference>
<dbReference type="InterPro" id="IPR014016">
    <property type="entry name" value="UvrD-like_ATP-bd"/>
</dbReference>
<keyword evidence="4 10" id="KW-0347">Helicase</keyword>
<dbReference type="Pfam" id="PF00580">
    <property type="entry name" value="UvrD-helicase"/>
    <property type="match status" value="1"/>
</dbReference>
<dbReference type="GO" id="GO:0016787">
    <property type="term" value="F:hydrolase activity"/>
    <property type="evidence" value="ECO:0007669"/>
    <property type="project" value="UniProtKB-UniRule"/>
</dbReference>
<proteinExistence type="inferred from homology"/>
<dbReference type="SMART" id="SM00487">
    <property type="entry name" value="DEXDc"/>
    <property type="match status" value="1"/>
</dbReference>
<accession>A0A2U8H5B3</accession>
<keyword evidence="5 10" id="KW-0067">ATP-binding</keyword>
<dbReference type="SMART" id="SM00490">
    <property type="entry name" value="HELICc"/>
    <property type="match status" value="1"/>
</dbReference>
<dbReference type="GO" id="GO:0005694">
    <property type="term" value="C:chromosome"/>
    <property type="evidence" value="ECO:0007669"/>
    <property type="project" value="TreeGrafter"/>
</dbReference>
<keyword evidence="7" id="KW-0413">Isomerase</keyword>
<evidence type="ECO:0000313" key="15">
    <source>
        <dbReference type="EMBL" id="AWI80386.1"/>
    </source>
</evidence>
<dbReference type="Pfam" id="PF13361">
    <property type="entry name" value="UvrD_C"/>
    <property type="match status" value="1"/>
</dbReference>
<dbReference type="PROSITE" id="PS51198">
    <property type="entry name" value="UVRD_HELICASE_ATP_BIND"/>
    <property type="match status" value="1"/>
</dbReference>
<keyword evidence="2 10" id="KW-0547">Nucleotide-binding</keyword>
<dbReference type="GO" id="GO:0003677">
    <property type="term" value="F:DNA binding"/>
    <property type="evidence" value="ECO:0007669"/>
    <property type="project" value="UniProtKB-KW"/>
</dbReference>
<dbReference type="GO" id="GO:0000724">
    <property type="term" value="P:double-strand break repair via homologous recombination"/>
    <property type="evidence" value="ECO:0007669"/>
    <property type="project" value="TreeGrafter"/>
</dbReference>
<feature type="binding site" evidence="10">
    <location>
        <begin position="2024"/>
        <end position="2031"/>
    </location>
    <ligand>
        <name>ATP</name>
        <dbReference type="ChEBI" id="CHEBI:30616"/>
    </ligand>
</feature>
<evidence type="ECO:0000259" key="12">
    <source>
        <dbReference type="PROSITE" id="PS51192"/>
    </source>
</evidence>
<feature type="domain" description="Helicase C-terminal" evidence="13">
    <location>
        <begin position="1317"/>
        <end position="1489"/>
    </location>
</feature>
<dbReference type="InterPro" id="IPR014001">
    <property type="entry name" value="Helicase_ATP-bd"/>
</dbReference>
<keyword evidence="3 10" id="KW-0378">Hydrolase</keyword>
<feature type="compositionally biased region" description="Acidic residues" evidence="11">
    <location>
        <begin position="902"/>
        <end position="920"/>
    </location>
</feature>
<feature type="region of interest" description="Disordered" evidence="11">
    <location>
        <begin position="1623"/>
        <end position="1654"/>
    </location>
</feature>
<name>A0A2U8H5B3_9RHOO</name>
<evidence type="ECO:0000256" key="6">
    <source>
        <dbReference type="ARBA" id="ARBA00023125"/>
    </source>
</evidence>
<dbReference type="EC" id="5.6.2.4" evidence="9"/>
<evidence type="ECO:0000256" key="7">
    <source>
        <dbReference type="ARBA" id="ARBA00023235"/>
    </source>
</evidence>
<dbReference type="GO" id="GO:0009378">
    <property type="term" value="F:four-way junction helicase activity"/>
    <property type="evidence" value="ECO:0007669"/>
    <property type="project" value="TreeGrafter"/>
</dbReference>
<dbReference type="PROSITE" id="PS51194">
    <property type="entry name" value="HELICASE_CTER"/>
    <property type="match status" value="1"/>
</dbReference>
<dbReference type="SUPFAM" id="SSF53098">
    <property type="entry name" value="Ribonuclease H-like"/>
    <property type="match status" value="1"/>
</dbReference>
<feature type="region of interest" description="Disordered" evidence="11">
    <location>
        <begin position="901"/>
        <end position="923"/>
    </location>
</feature>
<feature type="domain" description="Helicase ATP-binding" evidence="12">
    <location>
        <begin position="1085"/>
        <end position="1272"/>
    </location>
</feature>
<dbReference type="InterPro" id="IPR014017">
    <property type="entry name" value="DNA_helicase_UvrD-like_C"/>
</dbReference>
<evidence type="ECO:0000256" key="1">
    <source>
        <dbReference type="ARBA" id="ARBA00005446"/>
    </source>
</evidence>
<evidence type="ECO:0000313" key="16">
    <source>
        <dbReference type="Proteomes" id="UP000244902"/>
    </source>
</evidence>
<dbReference type="Gene3D" id="3.40.50.300">
    <property type="entry name" value="P-loop containing nucleotide triphosphate hydrolases"/>
    <property type="match status" value="4"/>
</dbReference>
<dbReference type="EMBL" id="CP022188">
    <property type="protein sequence ID" value="AWI80386.1"/>
    <property type="molecule type" value="Genomic_DNA"/>
</dbReference>
<sequence length="2615" mass="291425">MRLPNHGEICRCSPDKGFGFVRFRDKDRFFHFSGHLFDRKLKLAESDVGRAVIYLLGSSPRNGQLEIIQWCFVDDLQWPDSTPPHTQTEFDAIRSGWLKERNLSELLGIAAAHWYLNQWDKSAKAPKTEAYLVDELLFVELCGLLNEASDEALSQCGLQRNLEASPYAFAEEWTTGGSMPPNFALRGFGLRVLKHLGLPRPEWLPLVSESALVSKLVAWGLSCSNGQEDKARWRIRHSGSNGAVAVLLINSGWAPDADDCAWLKQVINSGGMAALPILERIRSDPTQMDLWLEALPDRAIGELIADGSWSPAVIADLSVRATNPEVASRALCDRTLALDLETDGDEIWSLGFYFKGQRKLFDLKATKGSTLDSALEALDEALDECLLVVGHNVLRWDWPILRDRLPTRRDPLLWDSMLIQFVQAPWSQSFALGSSHRPDEDAQAAFTLFESQLRRCDREVALRVLRQTVTDGGELVQAVAAATPKTLAGRTGPDWLPEARIRVGPQQCLVVSGGELRKLDWCSRVSVVMAEDESPADALLEIDVDALLEALDDAYKNQPETIALIATLRWMREAEIAVRPGMLPLWLTKQDGLAQPLLQSLRPGRVRANWLSVIEQPASARWLVEVDAGRIVWLDEPASEQVCSVERIAQSKLPISFQQAVMKSPTGDTSNMKRIDNRVGRLFSLNTASDVERRWAWFDAASWYLARFKRDWQVFSTVSLASKELAVLRPARLEQGVAAKMLKREGALLYPGAEDQQTYWLQVLSACTEVAGRRSQEGTVELLLVTSSLAPELIDTLEVAMAEVGLTEVSARTGHDGLRVHSRSERLRRAVKQGWMLVDHLENWPAWVEAASSAKVRLTAVVEALPLHEWFAMAHTGANVEGDQTEPGEGEAQLSSPALLFDEGDDIGDEGGDDSGDEDGDHAGVAGAELLSASVQALKAHDEPAPALKEATTAHAAGISTSQVAAKAVELVNRYLTDWVKAYRFDQAADLLIIDPRLSRHEYALKTVFAHMEQVFEPVSDEVRHSLQSALSCFCIEREPAPDDYASMESFLVKHWNVERGKPVKPGEKGFIPGFRANTQRPVMEAVCNRKSDVLVTLPTGEGKSVLFQVPALCMGLRTRRLTLVISPLRALMSDQVEGLRAKGFGDSADYLTADRPRHEVDDVFQGVLDHRIVLLYVAPERLRSARFMDALNHRAEADGGFEYLVVDEAHCVSQWGYEFRPDYFHALTTLCERYRQPGEGADRTPFLLLSATVTAPNRTDLERILSEGCDEEPYLPFVAKPGEFFHPLRAHIGVEPLSVQGRVTAQKTKDWDISPRLAIILATLAEARANRKKTGQHSSVIVFVSRRDHAEELALLIRRDGVEAVDFFHAGLDADARNDVYEKFKRERIDVLVATKAFGMGMDIPHIHWAIHLSPPTYLEDYLQEVGRIGRNEEMRVSAKLQKLRAVLLHSPEDFDALHGQRARGQIDLPEVLDFYKQVVARHKQMEGVAIAVVPDAGFNTHDTAAKLRAACTRVRLALHWLEHAGKTEILNTVPGLLPVTLHLDALRRTANSKRGQISELAAALVRLADRGDAQSPKPERVATARVTTDTSYMRPQAENVGVIRSILRGLGSMIGMLFGTSTPTPSPAAPAPAPTPQSKVNRSTPAVSSSPPMVRGDIQSVINLGELWRETSIAKVDDALSIVAELEKSGALTVTRKIGFATRSLGQQPVQVATQLFSVLASAVEYVFGKLDEKGYWVLDHDGLDLGGEQITGLDPDLHVQVNYGLRSGLTYLLRGSGAKVRQQLSKTGGRLETRVYLPPSKIENARRIVKSILLLTGKLHAVLNQHVQQNEREIEVTRLVEVVRNAVKGSKYSEARLRQGLGLLSAMRMFGISDQMVPMAYVVVLTEPEVPLREEDRPEVWAELKRANRFSELRCFAMDVFANLMPEMRDDFLREYFEAKTTQELESFLELQLGNVVIDDEAEVAESFLARKRAALRAEAVGKFFSRYKGDPPEVDENKPQEPNQWLAISHPYGRHLLVNAGPGSGKTSVLLGRVIHLIREQGLKPEQIQVLAFNRAVVHEIRARVKEMFTSLGYGSYIRRLNIHTFHGFALKHLEIEDRSQWETLLPMLAERLAADSAFRLKLAGSLRALLVDEFQDVNGDIYEIIRQLWEGSQKLAGVMVIGDDDQDILRWNRDPRKEFAQEYFESFATNFAPEPENQLVLHVNFRSDRKIVDRSQSFLNNFFSKGSRDSCRLKLQSLRSREGADEGVFTRKRVDSFEEAVGEVVQQLTELHGQSTQTTLAVLGRTNAEVALAYQRLKPAWPGITVQTSDRQRCADLRHVGLWLDQLRARFDQQGDLSLGENLIKDLLADYQTLLIPEVSSPRKEDVTPESLVQICRRETVSPRLSDLIELVSRLDTSEVARAGFSGQEGGDAVISTIHKVKGLEFDRVWMLPSHSEFKGDPADALEETRLAYVGMTRAKQSLTLFFGDREDAYWSCQAYRGGCIESRMLAGTPEEVFISWACIEDTRWNRDPDECQSYIERTVRVGDAISLEGAGYGRGKSLMHCGPNGRKRQVGFLSNRAPAGGFKSQVSVSAVLRYPHDTSYGNGNRVAKTVQDRGWGYLVLVSGVL</sequence>
<dbReference type="InterPro" id="IPR027417">
    <property type="entry name" value="P-loop_NTPase"/>
</dbReference>
<dbReference type="GO" id="GO:0005737">
    <property type="term" value="C:cytoplasm"/>
    <property type="evidence" value="ECO:0007669"/>
    <property type="project" value="TreeGrafter"/>
</dbReference>
<evidence type="ECO:0000259" key="13">
    <source>
        <dbReference type="PROSITE" id="PS51194"/>
    </source>
</evidence>
<dbReference type="GO" id="GO:0043138">
    <property type="term" value="F:3'-5' DNA helicase activity"/>
    <property type="evidence" value="ECO:0007669"/>
    <property type="project" value="UniProtKB-EC"/>
</dbReference>
<organism evidence="15 16">
    <name type="scientific">Parazoarcus communis</name>
    <dbReference type="NCBI Taxonomy" id="41977"/>
    <lineage>
        <taxon>Bacteria</taxon>
        <taxon>Pseudomonadati</taxon>
        <taxon>Pseudomonadota</taxon>
        <taxon>Betaproteobacteria</taxon>
        <taxon>Rhodocyclales</taxon>
        <taxon>Zoogloeaceae</taxon>
        <taxon>Parazoarcus</taxon>
    </lineage>
</organism>
<evidence type="ECO:0000256" key="10">
    <source>
        <dbReference type="PROSITE-ProRule" id="PRU00560"/>
    </source>
</evidence>
<protein>
    <recommendedName>
        <fullName evidence="9">DNA 3'-5' helicase</fullName>
        <ecNumber evidence="9">5.6.2.4</ecNumber>
    </recommendedName>
</protein>
<dbReference type="CDD" id="cd17920">
    <property type="entry name" value="DEXHc_RecQ"/>
    <property type="match status" value="1"/>
</dbReference>
<evidence type="ECO:0000256" key="3">
    <source>
        <dbReference type="ARBA" id="ARBA00022801"/>
    </source>
</evidence>
<keyword evidence="6" id="KW-0238">DNA-binding</keyword>
<dbReference type="Proteomes" id="UP000244902">
    <property type="component" value="Chromosome"/>
</dbReference>
<comment type="similarity">
    <text evidence="1">Belongs to the helicase family. RecQ subfamily.</text>
</comment>
<dbReference type="Pfam" id="PF00270">
    <property type="entry name" value="DEAD"/>
    <property type="match status" value="1"/>
</dbReference>
<evidence type="ECO:0000256" key="2">
    <source>
        <dbReference type="ARBA" id="ARBA00022741"/>
    </source>
</evidence>
<evidence type="ECO:0000259" key="14">
    <source>
        <dbReference type="PROSITE" id="PS51198"/>
    </source>
</evidence>
<feature type="compositionally biased region" description="Pro residues" evidence="11">
    <location>
        <begin position="1626"/>
        <end position="1637"/>
    </location>
</feature>
<evidence type="ECO:0000256" key="9">
    <source>
        <dbReference type="ARBA" id="ARBA00034808"/>
    </source>
</evidence>
<feature type="compositionally biased region" description="Polar residues" evidence="11">
    <location>
        <begin position="1639"/>
        <end position="1653"/>
    </location>
</feature>
<gene>
    <name evidence="15" type="ORF">CEW87_14070</name>
</gene>
<feature type="domain" description="UvrD-like helicase ATP-binding" evidence="14">
    <location>
        <begin position="2003"/>
        <end position="2351"/>
    </location>
</feature>
<dbReference type="GO" id="GO:0005524">
    <property type="term" value="F:ATP binding"/>
    <property type="evidence" value="ECO:0007669"/>
    <property type="project" value="UniProtKB-UniRule"/>
</dbReference>
<dbReference type="InterPro" id="IPR001650">
    <property type="entry name" value="Helicase_C-like"/>
</dbReference>
<evidence type="ECO:0000256" key="4">
    <source>
        <dbReference type="ARBA" id="ARBA00022806"/>
    </source>
</evidence>
<dbReference type="SUPFAM" id="SSF52540">
    <property type="entry name" value="P-loop containing nucleoside triphosphate hydrolases"/>
    <property type="match status" value="2"/>
</dbReference>